<organism evidence="1 2">
    <name type="scientific">Allomesorhizobium camelthorni</name>
    <dbReference type="NCBI Taxonomy" id="475069"/>
    <lineage>
        <taxon>Bacteria</taxon>
        <taxon>Pseudomonadati</taxon>
        <taxon>Pseudomonadota</taxon>
        <taxon>Alphaproteobacteria</taxon>
        <taxon>Hyphomicrobiales</taxon>
        <taxon>Phyllobacteriaceae</taxon>
        <taxon>Allomesorhizobium</taxon>
    </lineage>
</organism>
<dbReference type="RefSeq" id="WP_165030904.1">
    <property type="nucleotide sequence ID" value="NZ_JAAKZF010000032.1"/>
</dbReference>
<dbReference type="Pfam" id="PF13103">
    <property type="entry name" value="TonB_2"/>
    <property type="match status" value="1"/>
</dbReference>
<gene>
    <name evidence="1" type="ORF">G6N73_20365</name>
</gene>
<name>A0A6G4WGY7_9HYPH</name>
<accession>A0A6G4WGY7</accession>
<dbReference type="SUPFAM" id="SSF74653">
    <property type="entry name" value="TolA/TonB C-terminal domain"/>
    <property type="match status" value="1"/>
</dbReference>
<reference evidence="1 2" key="1">
    <citation type="submission" date="2020-02" db="EMBL/GenBank/DDBJ databases">
        <title>Genome sequence of strain CCNWXJ40-4.</title>
        <authorList>
            <person name="Gao J."/>
            <person name="Sun J."/>
        </authorList>
    </citation>
    <scope>NUCLEOTIDE SEQUENCE [LARGE SCALE GENOMIC DNA]</scope>
    <source>
        <strain evidence="1 2">CCNWXJ 40-4</strain>
    </source>
</reference>
<protein>
    <submittedName>
        <fullName evidence="1">Cell envelope integrity protein TolA</fullName>
    </submittedName>
</protein>
<dbReference type="EMBL" id="JAAKZF010000032">
    <property type="protein sequence ID" value="NGO53486.1"/>
    <property type="molecule type" value="Genomic_DNA"/>
</dbReference>
<sequence length="98" mass="11039">MKSLREQIQRCWSVPMINGSNTTVSVRFRLDHTGALVGEPEIVADGEVTNTKRVFSEAAKRAIKKCAPYSLPPEKYEAWSNLIVHFDPSADYRRNGSD</sequence>
<keyword evidence="2" id="KW-1185">Reference proteome</keyword>
<evidence type="ECO:0000313" key="1">
    <source>
        <dbReference type="EMBL" id="NGO53486.1"/>
    </source>
</evidence>
<comment type="caution">
    <text evidence="1">The sequence shown here is derived from an EMBL/GenBank/DDBJ whole genome shotgun (WGS) entry which is preliminary data.</text>
</comment>
<dbReference type="Gene3D" id="3.30.1150.10">
    <property type="match status" value="1"/>
</dbReference>
<dbReference type="AlphaFoldDB" id="A0A6G4WGY7"/>
<dbReference type="Proteomes" id="UP001642900">
    <property type="component" value="Unassembled WGS sequence"/>
</dbReference>
<proteinExistence type="predicted"/>
<evidence type="ECO:0000313" key="2">
    <source>
        <dbReference type="Proteomes" id="UP001642900"/>
    </source>
</evidence>